<protein>
    <submittedName>
        <fullName evidence="1">Uncharacterized protein</fullName>
    </submittedName>
</protein>
<gene>
    <name evidence="1" type="ORF">CLOSTMETH_00940</name>
</gene>
<dbReference type="EMBL" id="ACEC01000035">
    <property type="protein sequence ID" value="EEG31394.1"/>
    <property type="molecule type" value="Genomic_DNA"/>
</dbReference>
<sequence length="61" mass="6859">MLRCRKAKDTSVYAAALSTGLSFWRQQRGKPHIVFYQKKIYAKESPGEAGGFSYAGKALWC</sequence>
<reference evidence="1 2" key="1">
    <citation type="submission" date="2009-01" db="EMBL/GenBank/DDBJ databases">
        <authorList>
            <person name="Fulton L."/>
            <person name="Clifton S."/>
            <person name="Fulton B."/>
            <person name="Xu J."/>
            <person name="Minx P."/>
            <person name="Pepin K.H."/>
            <person name="Johnson M."/>
            <person name="Bhonagiri V."/>
            <person name="Nash W.E."/>
            <person name="Mardis E.R."/>
            <person name="Wilson R.K."/>
        </authorList>
    </citation>
    <scope>NUCLEOTIDE SEQUENCE [LARGE SCALE GENOMIC DNA]</scope>
    <source>
        <strain evidence="1 2">DSM 5476</strain>
    </source>
</reference>
<proteinExistence type="predicted"/>
<keyword evidence="2" id="KW-1185">Reference proteome</keyword>
<evidence type="ECO:0000313" key="2">
    <source>
        <dbReference type="Proteomes" id="UP000003340"/>
    </source>
</evidence>
<name>C0EAS6_9FIRM</name>
<dbReference type="AlphaFoldDB" id="C0EAS6"/>
<evidence type="ECO:0000313" key="1">
    <source>
        <dbReference type="EMBL" id="EEG31394.1"/>
    </source>
</evidence>
<reference evidence="1 2" key="2">
    <citation type="submission" date="2009-02" db="EMBL/GenBank/DDBJ databases">
        <title>Draft genome sequence of Clostridium methylpentosum (DSM 5476).</title>
        <authorList>
            <person name="Sudarsanam P."/>
            <person name="Ley R."/>
            <person name="Guruge J."/>
            <person name="Turnbaugh P.J."/>
            <person name="Mahowald M."/>
            <person name="Liep D."/>
            <person name="Gordon J."/>
        </authorList>
    </citation>
    <scope>NUCLEOTIDE SEQUENCE [LARGE SCALE GENOMIC DNA]</scope>
    <source>
        <strain evidence="1 2">DSM 5476</strain>
    </source>
</reference>
<accession>C0EAS6</accession>
<dbReference type="Proteomes" id="UP000003340">
    <property type="component" value="Unassembled WGS sequence"/>
</dbReference>
<organism evidence="1 2">
    <name type="scientific">[Clostridium] methylpentosum DSM 5476</name>
    <dbReference type="NCBI Taxonomy" id="537013"/>
    <lineage>
        <taxon>Bacteria</taxon>
        <taxon>Bacillati</taxon>
        <taxon>Bacillota</taxon>
        <taxon>Clostridia</taxon>
        <taxon>Eubacteriales</taxon>
        <taxon>Oscillospiraceae</taxon>
        <taxon>Oscillospiraceae incertae sedis</taxon>
    </lineage>
</organism>
<dbReference type="HOGENOM" id="CLU_2914359_0_0_9"/>
<dbReference type="STRING" id="537013.CLOSTMETH_00940"/>
<comment type="caution">
    <text evidence="1">The sequence shown here is derived from an EMBL/GenBank/DDBJ whole genome shotgun (WGS) entry which is preliminary data.</text>
</comment>